<keyword evidence="2" id="KW-1133">Transmembrane helix</keyword>
<organism evidence="3 4">
    <name type="scientific">Sphingomonas suaedae</name>
    <dbReference type="NCBI Taxonomy" id="2599297"/>
    <lineage>
        <taxon>Bacteria</taxon>
        <taxon>Pseudomonadati</taxon>
        <taxon>Pseudomonadota</taxon>
        <taxon>Alphaproteobacteria</taxon>
        <taxon>Sphingomonadales</taxon>
        <taxon>Sphingomonadaceae</taxon>
        <taxon>Sphingomonas</taxon>
    </lineage>
</organism>
<evidence type="ECO:0000313" key="4">
    <source>
        <dbReference type="Proteomes" id="UP000318055"/>
    </source>
</evidence>
<sequence>MALTLEIDRRLRRSAQGMTASIDFILLANAGYARFAVDNSSLFCACPDISLKRATRPTAFIRGELHCVDQIAVIMSASIFGAISLLIGHLASPTRQGKGDADRRSCPVEPRLQ</sequence>
<keyword evidence="2" id="KW-0812">Transmembrane</keyword>
<dbReference type="KEGG" id="ssua:FPZ54_03315"/>
<protein>
    <submittedName>
        <fullName evidence="3">Uncharacterized protein</fullName>
    </submittedName>
</protein>
<dbReference type="Proteomes" id="UP000318055">
    <property type="component" value="Chromosome"/>
</dbReference>
<feature type="transmembrane region" description="Helical" evidence="2">
    <location>
        <begin position="71"/>
        <end position="91"/>
    </location>
</feature>
<evidence type="ECO:0000313" key="3">
    <source>
        <dbReference type="EMBL" id="QDX25148.1"/>
    </source>
</evidence>
<name>A0A518RCG5_9SPHN</name>
<evidence type="ECO:0000256" key="1">
    <source>
        <dbReference type="SAM" id="MobiDB-lite"/>
    </source>
</evidence>
<evidence type="ECO:0000256" key="2">
    <source>
        <dbReference type="SAM" id="Phobius"/>
    </source>
</evidence>
<dbReference type="AlphaFoldDB" id="A0A518RCG5"/>
<accession>A0A518RCG5</accession>
<keyword evidence="4" id="KW-1185">Reference proteome</keyword>
<reference evidence="3 4" key="1">
    <citation type="submission" date="2019-07" db="EMBL/GenBank/DDBJ databases">
        <title>Sphingomonas alkalisoli sp. nov., isolated from rhizosphere soil of Suaedae salsa.</title>
        <authorList>
            <person name="Zhang H."/>
            <person name="Xu L."/>
            <person name="Zhang J.-X."/>
            <person name="Sun J.-Q."/>
        </authorList>
    </citation>
    <scope>NUCLEOTIDE SEQUENCE [LARGE SCALE GENOMIC DNA]</scope>
    <source>
        <strain evidence="3 4">XS-10</strain>
    </source>
</reference>
<proteinExistence type="predicted"/>
<feature type="compositionally biased region" description="Basic and acidic residues" evidence="1">
    <location>
        <begin position="97"/>
        <end position="113"/>
    </location>
</feature>
<feature type="region of interest" description="Disordered" evidence="1">
    <location>
        <begin position="92"/>
        <end position="113"/>
    </location>
</feature>
<gene>
    <name evidence="3" type="ORF">FPZ54_03315</name>
</gene>
<dbReference type="EMBL" id="CP042239">
    <property type="protein sequence ID" value="QDX25148.1"/>
    <property type="molecule type" value="Genomic_DNA"/>
</dbReference>
<keyword evidence="2" id="KW-0472">Membrane</keyword>